<evidence type="ECO:0000256" key="4">
    <source>
        <dbReference type="ARBA" id="ARBA00022692"/>
    </source>
</evidence>
<evidence type="ECO:0000256" key="2">
    <source>
        <dbReference type="ARBA" id="ARBA00022448"/>
    </source>
</evidence>
<dbReference type="Pfam" id="PF00593">
    <property type="entry name" value="TonB_dep_Rec_b-barrel"/>
    <property type="match status" value="1"/>
</dbReference>
<dbReference type="InterPro" id="IPR012910">
    <property type="entry name" value="Plug_dom"/>
</dbReference>
<evidence type="ECO:0000256" key="8">
    <source>
        <dbReference type="PROSITE-ProRule" id="PRU01360"/>
    </source>
</evidence>
<dbReference type="InterPro" id="IPR008969">
    <property type="entry name" value="CarboxyPept-like_regulatory"/>
</dbReference>
<dbReference type="InterPro" id="IPR039426">
    <property type="entry name" value="TonB-dep_rcpt-like"/>
</dbReference>
<dbReference type="InterPro" id="IPR037066">
    <property type="entry name" value="Plug_dom_sf"/>
</dbReference>
<dbReference type="Gene3D" id="2.40.170.20">
    <property type="entry name" value="TonB-dependent receptor, beta-barrel domain"/>
    <property type="match status" value="1"/>
</dbReference>
<keyword evidence="3 8" id="KW-1134">Transmembrane beta strand</keyword>
<dbReference type="RefSeq" id="WP_081202496.1">
    <property type="nucleotide sequence ID" value="NZ_FOCZ01000006.1"/>
</dbReference>
<dbReference type="InterPro" id="IPR000531">
    <property type="entry name" value="Beta-barrel_TonB"/>
</dbReference>
<dbReference type="InterPro" id="IPR023996">
    <property type="entry name" value="TonB-dep_OMP_SusC/RagA"/>
</dbReference>
<evidence type="ECO:0000259" key="11">
    <source>
        <dbReference type="Pfam" id="PF07715"/>
    </source>
</evidence>
<evidence type="ECO:0000256" key="3">
    <source>
        <dbReference type="ARBA" id="ARBA00022452"/>
    </source>
</evidence>
<dbReference type="GO" id="GO:0009279">
    <property type="term" value="C:cell outer membrane"/>
    <property type="evidence" value="ECO:0007669"/>
    <property type="project" value="UniProtKB-SubCell"/>
</dbReference>
<keyword evidence="7 8" id="KW-0998">Cell outer membrane</keyword>
<dbReference type="Pfam" id="PF13715">
    <property type="entry name" value="CarbopepD_reg_2"/>
    <property type="match status" value="1"/>
</dbReference>
<dbReference type="Proteomes" id="UP000192610">
    <property type="component" value="Unassembled WGS sequence"/>
</dbReference>
<dbReference type="AlphaFoldDB" id="A0A1V9EE75"/>
<dbReference type="NCBIfam" id="TIGR04056">
    <property type="entry name" value="OMP_RagA_SusC"/>
    <property type="match status" value="1"/>
</dbReference>
<keyword evidence="13" id="KW-1185">Reference proteome</keyword>
<accession>A0A1V9EE75</accession>
<keyword evidence="6 8" id="KW-0472">Membrane</keyword>
<evidence type="ECO:0000259" key="10">
    <source>
        <dbReference type="Pfam" id="PF00593"/>
    </source>
</evidence>
<protein>
    <recommendedName>
        <fullName evidence="14">SusC/RagA family protein</fullName>
    </recommendedName>
</protein>
<keyword evidence="5 9" id="KW-0798">TonB box</keyword>
<gene>
    <name evidence="12" type="ORF">A4H97_08700</name>
</gene>
<evidence type="ECO:0008006" key="14">
    <source>
        <dbReference type="Google" id="ProtNLM"/>
    </source>
</evidence>
<name>A0A1V9EE75_9BACT</name>
<dbReference type="Gene3D" id="2.170.130.10">
    <property type="entry name" value="TonB-dependent receptor, plug domain"/>
    <property type="match status" value="1"/>
</dbReference>
<reference evidence="13" key="1">
    <citation type="submission" date="2016-04" db="EMBL/GenBank/DDBJ databases">
        <authorList>
            <person name="Chen L."/>
            <person name="Zhuang W."/>
            <person name="Wang G."/>
        </authorList>
    </citation>
    <scope>NUCLEOTIDE SEQUENCE [LARGE SCALE GENOMIC DNA]</scope>
    <source>
        <strain evidence="13">17621</strain>
    </source>
</reference>
<sequence>MKHSFTRFLKIAGFWLIALICAPGEKGWAQNNAGIKGTVVDDQQEPLAGVNVKLQKAGMVDSTGTATNEKGMFVFEGLTPGTTYNLTFTHIGYEVQQRNIHVKQNETNSMLVRLKAGSSGLDEVVIVGYGSQKKINLTGAVDQVGGEVLGDRPMPNISRGLQGVIPNLNIVMTDGKPTRSPAYNVRGVTSIGTGGSALVLIDGVAGDPNLLNPNDVQSVTVLKDAASAAVYGARGSFGVVLITTKSANKGKVQVNFNSSYTVNQKTVDPKIVNDGYEWTQDFVDAYNSWYDYKSPPTTINGILPYTPAYLDSLKARSLDPSLPKVTVDPATGKYLYYGSTDWYHELYRNSSPAFDNSISVSGSNNNASFYISGRYYNQGGVFRYSSDDFKRYNLRMKGDIKLAPWFTLTNNLDFNTYKYFYPVVNGGSPVWRYMDVSAVPMAVMFNPDGTLTPSSYQSVGDMYTGNNNQITKQLYVRNTTSFNASLIKNVLSLKGDFSYAYTNNSIDGKFYPVSYSEGPGKIGPNTVNKLKKTTGVTAYYATNLYAEAKKDFGDHAVKLLGGVNIEDSRYDSTYVERDGLLDPSLPNLNLLNGQNYVTGAGGNEWSIAGFFYRLNYAFRNKYLLEINGRYDGSSKFPSYSRFGFFPSVSAGWVVSKEPFMSFADNWLDNLKLRVSAGSLGNGQIQPYTFMSLMPVSLNKNMAINGAFPSYVRAPKVLPDGLTWETATTYDGGIDMTFLHNRLNVSFDYYQRYTKHMYTASQPLPAVFGAAVPYGNFSDLKTNGWELSANWRDNINDNLSYNIGVVLSDYKAYITRYNNPNGILPYGNNAPSATNAGTYYKGERLGEIWGFETDGFLTQDDIDKKAIDQSYIVVSNSNVPLPGDLKFKDLNDDKAINIGKGTMADHGDLKVIGNSNPRYMFGVNLGMTWKTISFSAFIQGIGHRDWWPGLEAGAFWGQYNRPYESVPAYMMKNVWREDNQNAYFPRYRGYVALSGTRELAVQQTRYLQNAAYARLKNINVTWSLPKKWASLVKMTSAKLYVTGQNLFTITPMHKYAANFDPEVIDGADPEVKADAGNGYAYPMLKSYSVGVNLTF</sequence>
<evidence type="ECO:0000313" key="13">
    <source>
        <dbReference type="Proteomes" id="UP000192610"/>
    </source>
</evidence>
<dbReference type="SUPFAM" id="SSF49464">
    <property type="entry name" value="Carboxypeptidase regulatory domain-like"/>
    <property type="match status" value="1"/>
</dbReference>
<evidence type="ECO:0000313" key="12">
    <source>
        <dbReference type="EMBL" id="OQP44447.1"/>
    </source>
</evidence>
<dbReference type="InterPro" id="IPR023997">
    <property type="entry name" value="TonB-dep_OMP_SusC/RagA_CS"/>
</dbReference>
<evidence type="ECO:0000256" key="5">
    <source>
        <dbReference type="ARBA" id="ARBA00023077"/>
    </source>
</evidence>
<evidence type="ECO:0000256" key="9">
    <source>
        <dbReference type="RuleBase" id="RU003357"/>
    </source>
</evidence>
<keyword evidence="2 8" id="KW-0813">Transport</keyword>
<dbReference type="OrthoDB" id="604358at2"/>
<dbReference type="EMBL" id="LVXG01000034">
    <property type="protein sequence ID" value="OQP44447.1"/>
    <property type="molecule type" value="Genomic_DNA"/>
</dbReference>
<dbReference type="SUPFAM" id="SSF56935">
    <property type="entry name" value="Porins"/>
    <property type="match status" value="1"/>
</dbReference>
<evidence type="ECO:0000256" key="1">
    <source>
        <dbReference type="ARBA" id="ARBA00004571"/>
    </source>
</evidence>
<keyword evidence="4 8" id="KW-0812">Transmembrane</keyword>
<feature type="domain" description="TonB-dependent receptor plug" evidence="11">
    <location>
        <begin position="134"/>
        <end position="239"/>
    </location>
</feature>
<dbReference type="NCBIfam" id="TIGR04057">
    <property type="entry name" value="SusC_RagA_signa"/>
    <property type="match status" value="1"/>
</dbReference>
<dbReference type="Gene3D" id="2.60.40.1120">
    <property type="entry name" value="Carboxypeptidase-like, regulatory domain"/>
    <property type="match status" value="1"/>
</dbReference>
<evidence type="ECO:0000256" key="6">
    <source>
        <dbReference type="ARBA" id="ARBA00023136"/>
    </source>
</evidence>
<dbReference type="PROSITE" id="PS52016">
    <property type="entry name" value="TONB_DEPENDENT_REC_3"/>
    <property type="match status" value="1"/>
</dbReference>
<comment type="subcellular location">
    <subcellularLocation>
        <location evidence="1 8">Cell outer membrane</location>
        <topology evidence="1 8">Multi-pass membrane protein</topology>
    </subcellularLocation>
</comment>
<feature type="domain" description="TonB-dependent receptor-like beta-barrel" evidence="10">
    <location>
        <begin position="584"/>
        <end position="1045"/>
    </location>
</feature>
<proteinExistence type="inferred from homology"/>
<comment type="similarity">
    <text evidence="8 9">Belongs to the TonB-dependent receptor family.</text>
</comment>
<evidence type="ECO:0000256" key="7">
    <source>
        <dbReference type="ARBA" id="ARBA00023237"/>
    </source>
</evidence>
<comment type="caution">
    <text evidence="12">The sequence shown here is derived from an EMBL/GenBank/DDBJ whole genome shotgun (WGS) entry which is preliminary data.</text>
</comment>
<organism evidence="12 13">
    <name type="scientific">Niastella yeongjuensis</name>
    <dbReference type="NCBI Taxonomy" id="354355"/>
    <lineage>
        <taxon>Bacteria</taxon>
        <taxon>Pseudomonadati</taxon>
        <taxon>Bacteroidota</taxon>
        <taxon>Chitinophagia</taxon>
        <taxon>Chitinophagales</taxon>
        <taxon>Chitinophagaceae</taxon>
        <taxon>Niastella</taxon>
    </lineage>
</organism>
<dbReference type="Pfam" id="PF07715">
    <property type="entry name" value="Plug"/>
    <property type="match status" value="1"/>
</dbReference>
<dbReference type="STRING" id="354355.SAMN05660816_03806"/>
<dbReference type="InterPro" id="IPR036942">
    <property type="entry name" value="Beta-barrel_TonB_sf"/>
</dbReference>